<evidence type="ECO:0000313" key="1">
    <source>
        <dbReference type="EMBL" id="KRX71180.1"/>
    </source>
</evidence>
<protein>
    <submittedName>
        <fullName evidence="1">Uncharacterized protein</fullName>
    </submittedName>
</protein>
<gene>
    <name evidence="1" type="ORF">T4E_3028</name>
</gene>
<dbReference type="EMBL" id="JYDU01001188">
    <property type="protein sequence ID" value="KRX71180.1"/>
    <property type="molecule type" value="Genomic_DNA"/>
</dbReference>
<evidence type="ECO:0000313" key="2">
    <source>
        <dbReference type="Proteomes" id="UP000054815"/>
    </source>
</evidence>
<dbReference type="AlphaFoldDB" id="A0A0V0W5W2"/>
<sequence>LSTVRFRILRIHCTQGIPDRYLRGPCLDLLYHLTNDTTQAPLLDLLPFLDCLRFHLSKRDPKSQLLAFLARGTKKC</sequence>
<comment type="caution">
    <text evidence="1">The sequence shown here is derived from an EMBL/GenBank/DDBJ whole genome shotgun (WGS) entry which is preliminary data.</text>
</comment>
<dbReference type="Proteomes" id="UP000054815">
    <property type="component" value="Unassembled WGS sequence"/>
</dbReference>
<organism evidence="1 2">
    <name type="scientific">Trichinella pseudospiralis</name>
    <name type="common">Parasitic roundworm</name>
    <dbReference type="NCBI Taxonomy" id="6337"/>
    <lineage>
        <taxon>Eukaryota</taxon>
        <taxon>Metazoa</taxon>
        <taxon>Ecdysozoa</taxon>
        <taxon>Nematoda</taxon>
        <taxon>Enoplea</taxon>
        <taxon>Dorylaimia</taxon>
        <taxon>Trichinellida</taxon>
        <taxon>Trichinellidae</taxon>
        <taxon>Trichinella</taxon>
    </lineage>
</organism>
<name>A0A0V0W5W2_TRIPS</name>
<feature type="non-terminal residue" evidence="1">
    <location>
        <position position="1"/>
    </location>
</feature>
<reference evidence="1 2" key="1">
    <citation type="submission" date="2015-01" db="EMBL/GenBank/DDBJ databases">
        <title>Evolution of Trichinella species and genotypes.</title>
        <authorList>
            <person name="Korhonen P.K."/>
            <person name="Edoardo P."/>
            <person name="Giuseppe L.R."/>
            <person name="Gasser R.B."/>
        </authorList>
    </citation>
    <scope>NUCLEOTIDE SEQUENCE [LARGE SCALE GENOMIC DNA]</scope>
    <source>
        <strain evidence="1">ISS141</strain>
    </source>
</reference>
<accession>A0A0V0W5W2</accession>
<proteinExistence type="predicted"/>